<accession>A0A7R9PBR4</accession>
<protein>
    <submittedName>
        <fullName evidence="1">(California timema) hypothetical protein</fullName>
    </submittedName>
</protein>
<organism evidence="1">
    <name type="scientific">Timema californicum</name>
    <name type="common">California timema</name>
    <name type="synonym">Walking stick</name>
    <dbReference type="NCBI Taxonomy" id="61474"/>
    <lineage>
        <taxon>Eukaryota</taxon>
        <taxon>Metazoa</taxon>
        <taxon>Ecdysozoa</taxon>
        <taxon>Arthropoda</taxon>
        <taxon>Hexapoda</taxon>
        <taxon>Insecta</taxon>
        <taxon>Pterygota</taxon>
        <taxon>Neoptera</taxon>
        <taxon>Polyneoptera</taxon>
        <taxon>Phasmatodea</taxon>
        <taxon>Timematodea</taxon>
        <taxon>Timematoidea</taxon>
        <taxon>Timematidae</taxon>
        <taxon>Timema</taxon>
    </lineage>
</organism>
<name>A0A7R9PBR4_TIMCA</name>
<gene>
    <name evidence="1" type="ORF">TCMB3V08_LOCUS9527</name>
</gene>
<sequence length="160" mass="17338">MLASLARTGVCRFILSHRPFSVEYEQWFPATRLCWISFHFPPSLLYTFLSCELQVSYTSGSEMYACVWAPPPESSEAIPVLDHLSGRCSALATSFPPPDPVAGPGKTISVMTAIWGQVKCAVPTTTNHMASANSATTRTRRQGIALAAHQPPSRNTPAGN</sequence>
<evidence type="ECO:0000313" key="1">
    <source>
        <dbReference type="EMBL" id="CAD7576967.1"/>
    </source>
</evidence>
<dbReference type="EMBL" id="OE184915">
    <property type="protein sequence ID" value="CAD7576967.1"/>
    <property type="molecule type" value="Genomic_DNA"/>
</dbReference>
<proteinExistence type="predicted"/>
<reference evidence="1" key="1">
    <citation type="submission" date="2020-11" db="EMBL/GenBank/DDBJ databases">
        <authorList>
            <person name="Tran Van P."/>
        </authorList>
    </citation>
    <scope>NUCLEOTIDE SEQUENCE</scope>
</reference>
<dbReference type="AlphaFoldDB" id="A0A7R9PBR4"/>